<reference evidence="3" key="1">
    <citation type="submission" date="2013-03" db="EMBL/GenBank/DDBJ databases">
        <title>The Genome Sequence of Anopheles dirus WRAIR2.</title>
        <authorList>
            <consortium name="The Broad Institute Genomics Platform"/>
            <person name="Neafsey D.E."/>
            <person name="Walton C."/>
            <person name="Walker B."/>
            <person name="Young S.K."/>
            <person name="Zeng Q."/>
            <person name="Gargeya S."/>
            <person name="Fitzgerald M."/>
            <person name="Haas B."/>
            <person name="Abouelleil A."/>
            <person name="Allen A.W."/>
            <person name="Alvarado L."/>
            <person name="Arachchi H.M."/>
            <person name="Berlin A.M."/>
            <person name="Chapman S.B."/>
            <person name="Gainer-Dewar J."/>
            <person name="Goldberg J."/>
            <person name="Griggs A."/>
            <person name="Gujja S."/>
            <person name="Hansen M."/>
            <person name="Howarth C."/>
            <person name="Imamovic A."/>
            <person name="Ireland A."/>
            <person name="Larimer J."/>
            <person name="McCowan C."/>
            <person name="Murphy C."/>
            <person name="Pearson M."/>
            <person name="Poon T.W."/>
            <person name="Priest M."/>
            <person name="Roberts A."/>
            <person name="Saif S."/>
            <person name="Shea T."/>
            <person name="Sisk P."/>
            <person name="Sykes S."/>
            <person name="Wortman J."/>
            <person name="Nusbaum C."/>
            <person name="Birren B."/>
        </authorList>
    </citation>
    <scope>NUCLEOTIDE SEQUENCE [LARGE SCALE GENOMIC DNA]</scope>
    <source>
        <strain evidence="3">WRAIR2</strain>
    </source>
</reference>
<organism evidence="2 3">
    <name type="scientific">Anopheles dirus</name>
    <dbReference type="NCBI Taxonomy" id="7168"/>
    <lineage>
        <taxon>Eukaryota</taxon>
        <taxon>Metazoa</taxon>
        <taxon>Ecdysozoa</taxon>
        <taxon>Arthropoda</taxon>
        <taxon>Hexapoda</taxon>
        <taxon>Insecta</taxon>
        <taxon>Pterygota</taxon>
        <taxon>Neoptera</taxon>
        <taxon>Endopterygota</taxon>
        <taxon>Diptera</taxon>
        <taxon>Nematocera</taxon>
        <taxon>Culicoidea</taxon>
        <taxon>Culicidae</taxon>
        <taxon>Anophelinae</taxon>
        <taxon>Anopheles</taxon>
    </lineage>
</organism>
<sequence length="179" mass="20849">MDKYEENILRLNKKIRTALLLVETKNRKLKQENHVLVEDVANFRVQFAQAEDGRLRCKAVLEKEVARSHEQHEAQLLLKKRYNDLIREYVAQNEKLKAAEHAQAKEVNKQSRLKRKQPPVEIIGEESLIHLQIDHLEDTNERLERQVKNLKAQLDQCHCVPLTPDTANSLTASLHQPTL</sequence>
<protein>
    <submittedName>
        <fullName evidence="2">Uncharacterized protein</fullName>
    </submittedName>
</protein>
<reference evidence="2" key="2">
    <citation type="submission" date="2020-05" db="UniProtKB">
        <authorList>
            <consortium name="EnsemblMetazoa"/>
        </authorList>
    </citation>
    <scope>IDENTIFICATION</scope>
    <source>
        <strain evidence="2">WRAIR2</strain>
    </source>
</reference>
<name>A0A182NNP8_9DIPT</name>
<dbReference type="AlphaFoldDB" id="A0A182NNP8"/>
<keyword evidence="3" id="KW-1185">Reference proteome</keyword>
<dbReference type="EnsemblMetazoa" id="ADIR009283-RA">
    <property type="protein sequence ID" value="ADIR009283-PA"/>
    <property type="gene ID" value="ADIR009283"/>
</dbReference>
<evidence type="ECO:0000313" key="3">
    <source>
        <dbReference type="Proteomes" id="UP000075884"/>
    </source>
</evidence>
<accession>A0A182NNP8</accession>
<dbReference type="Proteomes" id="UP000075884">
    <property type="component" value="Unassembled WGS sequence"/>
</dbReference>
<evidence type="ECO:0000256" key="1">
    <source>
        <dbReference type="SAM" id="Coils"/>
    </source>
</evidence>
<evidence type="ECO:0000313" key="2">
    <source>
        <dbReference type="EnsemblMetazoa" id="ADIR009283-PA"/>
    </source>
</evidence>
<keyword evidence="1" id="KW-0175">Coiled coil</keyword>
<proteinExistence type="predicted"/>
<feature type="coiled-coil region" evidence="1">
    <location>
        <begin position="133"/>
        <end position="160"/>
    </location>
</feature>
<dbReference type="VEuPathDB" id="VectorBase:ADIR009283"/>